<accession>A0A2U1L1D0</accession>
<feature type="region of interest" description="Disordered" evidence="1">
    <location>
        <begin position="813"/>
        <end position="874"/>
    </location>
</feature>
<proteinExistence type="predicted"/>
<evidence type="ECO:0000256" key="1">
    <source>
        <dbReference type="SAM" id="MobiDB-lite"/>
    </source>
</evidence>
<dbReference type="GO" id="GO:0005634">
    <property type="term" value="C:nucleus"/>
    <property type="evidence" value="ECO:0007669"/>
    <property type="project" value="InterPro"/>
</dbReference>
<evidence type="ECO:0000313" key="2">
    <source>
        <dbReference type="EMBL" id="PWA42818.1"/>
    </source>
</evidence>
<dbReference type="InterPro" id="IPR026153">
    <property type="entry name" value="Treslin"/>
</dbReference>
<evidence type="ECO:0000313" key="3">
    <source>
        <dbReference type="Proteomes" id="UP000245207"/>
    </source>
</evidence>
<organism evidence="2 3">
    <name type="scientific">Artemisia annua</name>
    <name type="common">Sweet wormwood</name>
    <dbReference type="NCBI Taxonomy" id="35608"/>
    <lineage>
        <taxon>Eukaryota</taxon>
        <taxon>Viridiplantae</taxon>
        <taxon>Streptophyta</taxon>
        <taxon>Embryophyta</taxon>
        <taxon>Tracheophyta</taxon>
        <taxon>Spermatophyta</taxon>
        <taxon>Magnoliopsida</taxon>
        <taxon>eudicotyledons</taxon>
        <taxon>Gunneridae</taxon>
        <taxon>Pentapetalae</taxon>
        <taxon>asterids</taxon>
        <taxon>campanulids</taxon>
        <taxon>Asterales</taxon>
        <taxon>Asteraceae</taxon>
        <taxon>Asteroideae</taxon>
        <taxon>Anthemideae</taxon>
        <taxon>Artemisiinae</taxon>
        <taxon>Artemisia</taxon>
    </lineage>
</organism>
<feature type="compositionally biased region" description="Basic residues" evidence="1">
    <location>
        <begin position="816"/>
        <end position="831"/>
    </location>
</feature>
<sequence length="874" mass="98967">MSNPINYTKTKRILLLIDLNPLLSSPPNPNPNPNFITTIITTSNIILSFPPLSNSLFSFKLFFSSLSPLRSATALRRILPDHPAASLTFDSPTQTLNSLRTTLNSIADTESSYASPSCENTVSLLNQLGSEYDWENDSDDLNYSCNDIRSNLIILLSPDIHFCWVDVTRNEIEGGVNECDVVRDEIRKFGWGFCSTDAIVYGSAVVNFGLIYPNIVVSSKLFDCCGLDKGGRGELCLEILDVSGKPLECKCCDLELLRFKDLSKSRVSDGFRTREVGSVKTEGVDFVNTFLGGLKDGVMKLRLTEVRRYTECKVNEELASECFLVRSAECGKKGKDSLDNVFADRILELLAKENSELFDKRIAPTWQIFLSFLYREGYWALLSLSDGNGNSCKGILKPFTIHSAILLVVDNNHISVPNSGGLNLLLNKNVSQKGTSPSGKNVHVGDLKRKKMKKHSYQNLTWSSFCKVAYELWDVDLAEVYFANGCKKAKKLKFLKCWMSQARSHRLCRENTPHGSAQDSNQQKETDVNENLADNCEGSNEHVSKIQHDDTALVSFSETAESFFCNLPKKIQHGLESEAADLKIVAERLVNQSIYWLRQKHETMEDSRESRTVQVSEIIKLLLREPKNIKEQSSTPEHLVREYELQILLRLEILQSEYAESIKGSMRSKLVKQLCTLLEIIQYLVEGGFHGNVSLYAYVERTIKARYSQNLGDVVDKIYDQMDLLPFGEEDEDQALMFNSEDSNQSWREKNDKDDILASKKFQESLFLEDESSHPLENLNTKLNEARERRERARRFVSFTSRMPDLQRVWAPKQSKPVKVKPESKRKKQKRGSYSVVCETPMAGDNPSCSTRQNKGDRSKTSNPVSKALFQDDR</sequence>
<comment type="caution">
    <text evidence="2">The sequence shown here is derived from an EMBL/GenBank/DDBJ whole genome shotgun (WGS) entry which is preliminary data.</text>
</comment>
<dbReference type="PANTHER" id="PTHR21556:SF2">
    <property type="entry name" value="TRESLIN"/>
    <property type="match status" value="1"/>
</dbReference>
<dbReference type="GO" id="GO:0006260">
    <property type="term" value="P:DNA replication"/>
    <property type="evidence" value="ECO:0007669"/>
    <property type="project" value="InterPro"/>
</dbReference>
<dbReference type="STRING" id="35608.A0A2U1L1D0"/>
<name>A0A2U1L1D0_ARTAN</name>
<dbReference type="EMBL" id="PKPP01012175">
    <property type="protein sequence ID" value="PWA42818.1"/>
    <property type="molecule type" value="Genomic_DNA"/>
</dbReference>
<dbReference type="GO" id="GO:0003682">
    <property type="term" value="F:chromatin binding"/>
    <property type="evidence" value="ECO:0007669"/>
    <property type="project" value="TreeGrafter"/>
</dbReference>
<dbReference type="PANTHER" id="PTHR21556">
    <property type="entry name" value="TRESLIN"/>
    <property type="match status" value="1"/>
</dbReference>
<dbReference type="GO" id="GO:0033314">
    <property type="term" value="P:mitotic DNA replication checkpoint signaling"/>
    <property type="evidence" value="ECO:0007669"/>
    <property type="project" value="InterPro"/>
</dbReference>
<dbReference type="GO" id="GO:0030174">
    <property type="term" value="P:regulation of DNA-templated DNA replication initiation"/>
    <property type="evidence" value="ECO:0007669"/>
    <property type="project" value="TreeGrafter"/>
</dbReference>
<gene>
    <name evidence="2" type="ORF">CTI12_AA541140</name>
</gene>
<evidence type="ECO:0008006" key="4">
    <source>
        <dbReference type="Google" id="ProtNLM"/>
    </source>
</evidence>
<protein>
    <recommendedName>
        <fullName evidence="4">Treslin</fullName>
    </recommendedName>
</protein>
<keyword evidence="3" id="KW-1185">Reference proteome</keyword>
<dbReference type="Proteomes" id="UP000245207">
    <property type="component" value="Unassembled WGS sequence"/>
</dbReference>
<dbReference type="AlphaFoldDB" id="A0A2U1L1D0"/>
<dbReference type="GO" id="GO:0010212">
    <property type="term" value="P:response to ionizing radiation"/>
    <property type="evidence" value="ECO:0007669"/>
    <property type="project" value="InterPro"/>
</dbReference>
<reference evidence="2 3" key="1">
    <citation type="journal article" date="2018" name="Mol. Plant">
        <title>The genome of Artemisia annua provides insight into the evolution of Asteraceae family and artemisinin biosynthesis.</title>
        <authorList>
            <person name="Shen Q."/>
            <person name="Zhang L."/>
            <person name="Liao Z."/>
            <person name="Wang S."/>
            <person name="Yan T."/>
            <person name="Shi P."/>
            <person name="Liu M."/>
            <person name="Fu X."/>
            <person name="Pan Q."/>
            <person name="Wang Y."/>
            <person name="Lv Z."/>
            <person name="Lu X."/>
            <person name="Zhang F."/>
            <person name="Jiang W."/>
            <person name="Ma Y."/>
            <person name="Chen M."/>
            <person name="Hao X."/>
            <person name="Li L."/>
            <person name="Tang Y."/>
            <person name="Lv G."/>
            <person name="Zhou Y."/>
            <person name="Sun X."/>
            <person name="Brodelius P.E."/>
            <person name="Rose J.K.C."/>
            <person name="Tang K."/>
        </authorList>
    </citation>
    <scope>NUCLEOTIDE SEQUENCE [LARGE SCALE GENOMIC DNA]</scope>
    <source>
        <strain evidence="3">cv. Huhao1</strain>
        <tissue evidence="2">Leaf</tissue>
    </source>
</reference>
<dbReference type="GO" id="GO:0007095">
    <property type="term" value="P:mitotic G2 DNA damage checkpoint signaling"/>
    <property type="evidence" value="ECO:0007669"/>
    <property type="project" value="TreeGrafter"/>
</dbReference>
<dbReference type="OrthoDB" id="1913152at2759"/>